<evidence type="ECO:0000313" key="2">
    <source>
        <dbReference type="Proteomes" id="UP000265520"/>
    </source>
</evidence>
<keyword evidence="1" id="KW-0675">Receptor</keyword>
<protein>
    <submittedName>
        <fullName evidence="1">Wall-associated receptor kinase galacturonan-binding protein</fullName>
    </submittedName>
</protein>
<keyword evidence="2" id="KW-1185">Reference proteome</keyword>
<accession>A0A392QPQ1</accession>
<dbReference type="EMBL" id="LXQA010148329">
    <property type="protein sequence ID" value="MCI25630.1"/>
    <property type="molecule type" value="Genomic_DNA"/>
</dbReference>
<dbReference type="GO" id="GO:0016301">
    <property type="term" value="F:kinase activity"/>
    <property type="evidence" value="ECO:0007669"/>
    <property type="project" value="UniProtKB-KW"/>
</dbReference>
<organism evidence="1 2">
    <name type="scientific">Trifolium medium</name>
    <dbReference type="NCBI Taxonomy" id="97028"/>
    <lineage>
        <taxon>Eukaryota</taxon>
        <taxon>Viridiplantae</taxon>
        <taxon>Streptophyta</taxon>
        <taxon>Embryophyta</taxon>
        <taxon>Tracheophyta</taxon>
        <taxon>Spermatophyta</taxon>
        <taxon>Magnoliopsida</taxon>
        <taxon>eudicotyledons</taxon>
        <taxon>Gunneridae</taxon>
        <taxon>Pentapetalae</taxon>
        <taxon>rosids</taxon>
        <taxon>fabids</taxon>
        <taxon>Fabales</taxon>
        <taxon>Fabaceae</taxon>
        <taxon>Papilionoideae</taxon>
        <taxon>50 kb inversion clade</taxon>
        <taxon>NPAAA clade</taxon>
        <taxon>Hologalegina</taxon>
        <taxon>IRL clade</taxon>
        <taxon>Trifolieae</taxon>
        <taxon>Trifolium</taxon>
    </lineage>
</organism>
<comment type="caution">
    <text evidence="1">The sequence shown here is derived from an EMBL/GenBank/DDBJ whole genome shotgun (WGS) entry which is preliminary data.</text>
</comment>
<dbReference type="Proteomes" id="UP000265520">
    <property type="component" value="Unassembled WGS sequence"/>
</dbReference>
<name>A0A392QPQ1_9FABA</name>
<evidence type="ECO:0000313" key="1">
    <source>
        <dbReference type="EMBL" id="MCI25630.1"/>
    </source>
</evidence>
<dbReference type="AlphaFoldDB" id="A0A392QPQ1"/>
<feature type="non-terminal residue" evidence="1">
    <location>
        <position position="92"/>
    </location>
</feature>
<keyword evidence="1" id="KW-0808">Transferase</keyword>
<reference evidence="1 2" key="1">
    <citation type="journal article" date="2018" name="Front. Plant Sci.">
        <title>Red Clover (Trifolium pratense) and Zigzag Clover (T. medium) - A Picture of Genomic Similarities and Differences.</title>
        <authorList>
            <person name="Dluhosova J."/>
            <person name="Istvanek J."/>
            <person name="Nedelnik J."/>
            <person name="Repkova J."/>
        </authorList>
    </citation>
    <scope>NUCLEOTIDE SEQUENCE [LARGE SCALE GENOMIC DNA]</scope>
    <source>
        <strain evidence="2">cv. 10/8</strain>
        <tissue evidence="1">Leaf</tissue>
    </source>
</reference>
<keyword evidence="1" id="KW-0418">Kinase</keyword>
<sequence>MERNQQLSSYDVIHKALVYGFEISWLDVPCKNSCGDSTRYSRCIFNSKQKLQCYDPFHNCFWGGDPKMKSHPCSNPGPWYYQPLGFIIIYAK</sequence>
<proteinExistence type="predicted"/>